<keyword evidence="3" id="KW-1185">Reference proteome</keyword>
<dbReference type="InterPro" id="IPR036291">
    <property type="entry name" value="NAD(P)-bd_dom_sf"/>
</dbReference>
<comment type="similarity">
    <text evidence="1">Belongs to the polysaccharide synthase family.</text>
</comment>
<evidence type="ECO:0000256" key="1">
    <source>
        <dbReference type="ARBA" id="ARBA00007430"/>
    </source>
</evidence>
<dbReference type="PATRIC" id="fig|45065.4.peg.1767"/>
<dbReference type="STRING" id="45065.Lgee_1630"/>
<organism evidence="2 3">
    <name type="scientific">Legionella geestiana</name>
    <dbReference type="NCBI Taxonomy" id="45065"/>
    <lineage>
        <taxon>Bacteria</taxon>
        <taxon>Pseudomonadati</taxon>
        <taxon>Pseudomonadota</taxon>
        <taxon>Gammaproteobacteria</taxon>
        <taxon>Legionellales</taxon>
        <taxon>Legionellaceae</taxon>
        <taxon>Legionella</taxon>
    </lineage>
</organism>
<dbReference type="RefSeq" id="WP_051550925.1">
    <property type="nucleotide sequence ID" value="NZ_CAAAHN010000019.1"/>
</dbReference>
<dbReference type="Proteomes" id="UP000054785">
    <property type="component" value="Unassembled WGS sequence"/>
</dbReference>
<dbReference type="EMBL" id="LNYC01000066">
    <property type="protein sequence ID" value="KTC98328.1"/>
    <property type="molecule type" value="Genomic_DNA"/>
</dbReference>
<dbReference type="Pfam" id="PF13727">
    <property type="entry name" value="CoA_binding_3"/>
    <property type="match status" value="1"/>
</dbReference>
<protein>
    <submittedName>
        <fullName evidence="2">Putative nucleoside-diphosphate sugar epimerase</fullName>
    </submittedName>
</protein>
<gene>
    <name evidence="2" type="ORF">Lgee_1630</name>
</gene>
<dbReference type="AlphaFoldDB" id="A0A0W0TS64"/>
<dbReference type="PANTHER" id="PTHR43318">
    <property type="entry name" value="UDP-N-ACETYLGLUCOSAMINE 4,6-DEHYDRATASE"/>
    <property type="match status" value="1"/>
</dbReference>
<accession>A0A0W0TS64</accession>
<dbReference type="SUPFAM" id="SSF51735">
    <property type="entry name" value="NAD(P)-binding Rossmann-fold domains"/>
    <property type="match status" value="2"/>
</dbReference>
<dbReference type="PANTHER" id="PTHR43318:SF1">
    <property type="entry name" value="POLYSACCHARIDE BIOSYNTHESIS PROTEIN EPSC-RELATED"/>
    <property type="match status" value="1"/>
</dbReference>
<reference evidence="2 3" key="1">
    <citation type="submission" date="2015-11" db="EMBL/GenBank/DDBJ databases">
        <title>Genomic analysis of 38 Legionella species identifies large and diverse effector repertoires.</title>
        <authorList>
            <person name="Burstein D."/>
            <person name="Amaro F."/>
            <person name="Zusman T."/>
            <person name="Lifshitz Z."/>
            <person name="Cohen O."/>
            <person name="Gilbert J.A."/>
            <person name="Pupko T."/>
            <person name="Shuman H.A."/>
            <person name="Segal G."/>
        </authorList>
    </citation>
    <scope>NUCLEOTIDE SEQUENCE [LARGE SCALE GENOMIC DNA]</scope>
    <source>
        <strain evidence="2 3">ATCC 49504</strain>
    </source>
</reference>
<dbReference type="InterPro" id="IPR003869">
    <property type="entry name" value="Polysac_CapD-like"/>
</dbReference>
<comment type="caution">
    <text evidence="2">The sequence shown here is derived from an EMBL/GenBank/DDBJ whole genome shotgun (WGS) entry which is preliminary data.</text>
</comment>
<dbReference type="Pfam" id="PF02719">
    <property type="entry name" value="Polysacc_synt_2"/>
    <property type="match status" value="1"/>
</dbReference>
<dbReference type="InterPro" id="IPR051203">
    <property type="entry name" value="Polysaccharide_Synthase-Rel"/>
</dbReference>
<proteinExistence type="inferred from homology"/>
<dbReference type="OrthoDB" id="9803111at2"/>
<dbReference type="CDD" id="cd05237">
    <property type="entry name" value="UDP_invert_4-6DH_SDR_e"/>
    <property type="match status" value="1"/>
</dbReference>
<dbReference type="Gene3D" id="3.40.50.720">
    <property type="entry name" value="NAD(P)-binding Rossmann-like Domain"/>
    <property type="match status" value="2"/>
</dbReference>
<evidence type="ECO:0000313" key="3">
    <source>
        <dbReference type="Proteomes" id="UP000054785"/>
    </source>
</evidence>
<name>A0A0W0TS64_9GAMM</name>
<sequence>MHKLLLKIRKKLPVLAFDALAIPFAWFVAYGLRFGGWHIPVHFTAHWMKSLGVLFVLQMACFYHFRVYRGVWHFCSLSDLSRILKAALAAPLLAVPLLYLCSFLEGLPRSILLLYSMVLILTLGGARLIARYHRDQLSAVRKKAADAERVIVIGAGHAGEGLVRELKRTARYVAVGIVDDNPRKKGLEVHGVRVLGSIKDLPRLVQELNITLIFIAMPAAGSVAMRRVVALCEASRVPFRTLPGLRAIASGRVEINSLRNVNIEDLLGRDEVSLEWDRIGEAVSGKRILVTGGGGSIGSELCRQVLALNPAEIVVLDHAEYNLYRIEMELRGRFPAARIIPVLASVTDKNLINEIFQDYRPQTVFHAAAYKHVPLLEHQVPVAIKNNITGTRIVAEASVQADVEKFVLISTDKAVNPTNVMGTTKRVAEIFCQNLNARVKTRFVTVRFGNVLGSAGSVVPLFKKQLRQGGPLTVTHPDMARYFMTIPEACQLILQAMVNGNGGEIFVLDMGEPVKISYLAEQIIRLAGKEPGRDIQIEYTGLRPGEKLFEELFHPSEKLQPTAHEKLFMGQFREIRWDELQDTLQQIDSAANTHNVEAMLSLLQQLVPEYHRAADGKEARVKEAVV</sequence>
<evidence type="ECO:0000313" key="2">
    <source>
        <dbReference type="EMBL" id="KTC98328.1"/>
    </source>
</evidence>